<dbReference type="Gene3D" id="3.40.1190.20">
    <property type="match status" value="1"/>
</dbReference>
<keyword evidence="4" id="KW-0547">Nucleotide-binding</keyword>
<comment type="catalytic activity">
    <reaction evidence="8">
        <text>D-glycero-beta-D-manno-heptose 1-phosphate + ATP + H(+) = ADP-D-glycero-beta-D-manno-heptose + diphosphate</text>
        <dbReference type="Rhea" id="RHEA:27465"/>
        <dbReference type="ChEBI" id="CHEBI:15378"/>
        <dbReference type="ChEBI" id="CHEBI:30616"/>
        <dbReference type="ChEBI" id="CHEBI:33019"/>
        <dbReference type="ChEBI" id="CHEBI:59967"/>
        <dbReference type="ChEBI" id="CHEBI:61593"/>
        <dbReference type="EC" id="2.7.7.70"/>
    </reaction>
</comment>
<dbReference type="Pfam" id="PF00294">
    <property type="entry name" value="PfkB"/>
    <property type="match status" value="1"/>
</dbReference>
<dbReference type="SUPFAM" id="SSF53697">
    <property type="entry name" value="SIS domain"/>
    <property type="match status" value="1"/>
</dbReference>
<dbReference type="InterPro" id="IPR035461">
    <property type="entry name" value="GmhA/DiaA"/>
</dbReference>
<dbReference type="Gene3D" id="3.40.50.620">
    <property type="entry name" value="HUPs"/>
    <property type="match status" value="1"/>
</dbReference>
<dbReference type="RefSeq" id="WP_373310269.1">
    <property type="nucleotide sequence ID" value="NZ_BNBE01000002.1"/>
</dbReference>
<dbReference type="AlphaFoldDB" id="A0A919EQ68"/>
<comment type="caution">
    <text evidence="10">The sequence shown here is derived from an EMBL/GenBank/DDBJ whole genome shotgun (WGS) entry which is preliminary data.</text>
</comment>
<keyword evidence="11" id="KW-1185">Reference proteome</keyword>
<evidence type="ECO:0000256" key="2">
    <source>
        <dbReference type="ARBA" id="ARBA00022679"/>
    </source>
</evidence>
<dbReference type="InterPro" id="IPR011914">
    <property type="entry name" value="RfaE_dom_II"/>
</dbReference>
<evidence type="ECO:0000256" key="1">
    <source>
        <dbReference type="ARBA" id="ARBA00012519"/>
    </source>
</evidence>
<dbReference type="SUPFAM" id="SSF52374">
    <property type="entry name" value="Nucleotidylyl transferase"/>
    <property type="match status" value="1"/>
</dbReference>
<keyword evidence="6" id="KW-0511">Multifunctional enzyme</keyword>
<reference evidence="10" key="1">
    <citation type="journal article" date="2014" name="Int. J. Syst. Evol. Microbiol.">
        <title>Complete genome sequence of Corynebacterium casei LMG S-19264T (=DSM 44701T), isolated from a smear-ripened cheese.</title>
        <authorList>
            <consortium name="US DOE Joint Genome Institute (JGI-PGF)"/>
            <person name="Walter F."/>
            <person name="Albersmeier A."/>
            <person name="Kalinowski J."/>
            <person name="Ruckert C."/>
        </authorList>
    </citation>
    <scope>NUCLEOTIDE SEQUENCE</scope>
    <source>
        <strain evidence="10">JCM 4122</strain>
    </source>
</reference>
<accession>A0A919EQ68</accession>
<proteinExistence type="predicted"/>
<dbReference type="EC" id="2.7.7.70" evidence="1"/>
<evidence type="ECO:0000313" key="10">
    <source>
        <dbReference type="EMBL" id="GHG13209.1"/>
    </source>
</evidence>
<keyword evidence="3" id="KW-0548">Nucleotidyltransferase</keyword>
<evidence type="ECO:0000256" key="8">
    <source>
        <dbReference type="ARBA" id="ARBA00047428"/>
    </source>
</evidence>
<dbReference type="Pfam" id="PF13580">
    <property type="entry name" value="SIS_2"/>
    <property type="match status" value="1"/>
</dbReference>
<protein>
    <recommendedName>
        <fullName evidence="1">D-glycero-beta-D-manno-heptose 1-phosphate adenylyltransferase</fullName>
        <ecNumber evidence="1">2.7.7.70</ecNumber>
    </recommendedName>
</protein>
<dbReference type="GO" id="GO:0016773">
    <property type="term" value="F:phosphotransferase activity, alcohol group as acceptor"/>
    <property type="evidence" value="ECO:0007669"/>
    <property type="project" value="InterPro"/>
</dbReference>
<dbReference type="Proteomes" id="UP000632849">
    <property type="component" value="Unassembled WGS sequence"/>
</dbReference>
<dbReference type="InterPro" id="IPR050099">
    <property type="entry name" value="SIS_GmhA/DiaA_subfam"/>
</dbReference>
<dbReference type="Gene3D" id="3.40.50.10490">
    <property type="entry name" value="Glucose-6-phosphate isomerase like protein, domain 1"/>
    <property type="match status" value="1"/>
</dbReference>
<dbReference type="InterPro" id="IPR004821">
    <property type="entry name" value="Cyt_trans-like"/>
</dbReference>
<dbReference type="PANTHER" id="PTHR30390">
    <property type="entry name" value="SEDOHEPTULOSE 7-PHOSPHATE ISOMERASE / DNAA INITIATOR-ASSOCIATING FACTOR FOR REPLICATION INITIATION"/>
    <property type="match status" value="1"/>
</dbReference>
<dbReference type="NCBIfam" id="TIGR00125">
    <property type="entry name" value="cyt_tran_rel"/>
    <property type="match status" value="1"/>
</dbReference>
<keyword evidence="2" id="KW-0808">Transferase</keyword>
<evidence type="ECO:0000256" key="6">
    <source>
        <dbReference type="ARBA" id="ARBA00023268"/>
    </source>
</evidence>
<evidence type="ECO:0000256" key="5">
    <source>
        <dbReference type="ARBA" id="ARBA00022840"/>
    </source>
</evidence>
<dbReference type="PANTHER" id="PTHR30390:SF6">
    <property type="entry name" value="DNAA INITIATOR-ASSOCIATING PROTEIN DIAA"/>
    <property type="match status" value="1"/>
</dbReference>
<reference evidence="10" key="2">
    <citation type="submission" date="2020-09" db="EMBL/GenBank/DDBJ databases">
        <authorList>
            <person name="Sun Q."/>
            <person name="Ohkuma M."/>
        </authorList>
    </citation>
    <scope>NUCLEOTIDE SEQUENCE</scope>
    <source>
        <strain evidence="10">JCM 4122</strain>
    </source>
</reference>
<dbReference type="InterPro" id="IPR029056">
    <property type="entry name" value="Ribokinase-like"/>
</dbReference>
<gene>
    <name evidence="10" type="ORF">GCM10017667_53710</name>
</gene>
<dbReference type="InterPro" id="IPR011611">
    <property type="entry name" value="PfkB_dom"/>
</dbReference>
<dbReference type="InterPro" id="IPR014729">
    <property type="entry name" value="Rossmann-like_a/b/a_fold"/>
</dbReference>
<dbReference type="GO" id="GO:0005524">
    <property type="term" value="F:ATP binding"/>
    <property type="evidence" value="ECO:0007669"/>
    <property type="project" value="UniProtKB-KW"/>
</dbReference>
<name>A0A919EQ68_STRFL</name>
<dbReference type="InterPro" id="IPR001347">
    <property type="entry name" value="SIS_dom"/>
</dbReference>
<dbReference type="PROSITE" id="PS51464">
    <property type="entry name" value="SIS"/>
    <property type="match status" value="1"/>
</dbReference>
<evidence type="ECO:0000313" key="11">
    <source>
        <dbReference type="Proteomes" id="UP000632849"/>
    </source>
</evidence>
<evidence type="ECO:0000256" key="7">
    <source>
        <dbReference type="ARBA" id="ARBA00023277"/>
    </source>
</evidence>
<dbReference type="GO" id="GO:0016779">
    <property type="term" value="F:nucleotidyltransferase activity"/>
    <property type="evidence" value="ECO:0007669"/>
    <property type="project" value="UniProtKB-KW"/>
</dbReference>
<evidence type="ECO:0000256" key="3">
    <source>
        <dbReference type="ARBA" id="ARBA00022695"/>
    </source>
</evidence>
<dbReference type="EMBL" id="BNBE01000002">
    <property type="protein sequence ID" value="GHG13209.1"/>
    <property type="molecule type" value="Genomic_DNA"/>
</dbReference>
<dbReference type="GO" id="GO:0005975">
    <property type="term" value="P:carbohydrate metabolic process"/>
    <property type="evidence" value="ECO:0007669"/>
    <property type="project" value="InterPro"/>
</dbReference>
<evidence type="ECO:0000256" key="4">
    <source>
        <dbReference type="ARBA" id="ARBA00022741"/>
    </source>
</evidence>
<sequence length="656" mass="67332">MTLPGRAHIQALTAALPLLDTDRLTALGRLLAEKLPAGGRLLVAGNGGSAAEAQHLTSELVGRYQAERAPLSAIALHADTSSLTAITNDYGPEQVFARQVRAHGRPGDVLLLLSTSGTSPNVLAAAQTGRELGLTVWALTGPAPNPLADASDQAVCVDAPAVATVQECHLVAVHLLCAAVDTCITAAAPATGTKEAGVQRLVIVGDVLLDRDITGTADRLSPEAPAPVLAGARSTDRPGGAGLAAVLAARTPGWQVTLVCGIGQDRPGAHLRALLDEAGVEVIDLATSGTTPVKTRIRAADRTLLRFDTDADPLPLGPLPDPARARLTEAAAVLVCDYGRGITSHDDLRQALTAAAGGRPLVWDPHPKGTAPTPGTALAVPNTDEALHFTGHGGPRDLAGDTARAVQLLAAWPVKQVAVTRGRDGAVLVADADGHPLAVPARPAAGDTCGAGDQLAVTAAMTLAAGRLPSHAIAAAVDAATDYVQAGGPASLTTPPTHYPSDTTGPLELAARVRARGGRVVGAGGCFDLLHAGHLSLLDQARRLGDVLIVCINSDTSVHRLKGADRPVVGERERAALLTALDCVDGVLVFAEDTPEKVLAELRPDIWVKGGDYAGRRIAEADLVESWGGEVVTVPFLEGHSTTTRIQHLAQKAGTR</sequence>
<dbReference type="NCBIfam" id="TIGR02199">
    <property type="entry name" value="rfaE_dom_II"/>
    <property type="match status" value="1"/>
</dbReference>
<dbReference type="Pfam" id="PF01467">
    <property type="entry name" value="CTP_transf_like"/>
    <property type="match status" value="1"/>
</dbReference>
<dbReference type="InterPro" id="IPR046348">
    <property type="entry name" value="SIS_dom_sf"/>
</dbReference>
<organism evidence="10 11">
    <name type="scientific">Streptomyces filamentosus</name>
    <name type="common">Streptomyces roseosporus</name>
    <dbReference type="NCBI Taxonomy" id="67294"/>
    <lineage>
        <taxon>Bacteria</taxon>
        <taxon>Bacillati</taxon>
        <taxon>Actinomycetota</taxon>
        <taxon>Actinomycetes</taxon>
        <taxon>Kitasatosporales</taxon>
        <taxon>Streptomycetaceae</taxon>
        <taxon>Streptomyces</taxon>
    </lineage>
</organism>
<keyword evidence="7" id="KW-0119">Carbohydrate metabolism</keyword>
<evidence type="ECO:0000259" key="9">
    <source>
        <dbReference type="PROSITE" id="PS51464"/>
    </source>
</evidence>
<dbReference type="SUPFAM" id="SSF53613">
    <property type="entry name" value="Ribokinase-like"/>
    <property type="match status" value="1"/>
</dbReference>
<dbReference type="GO" id="GO:1901135">
    <property type="term" value="P:carbohydrate derivative metabolic process"/>
    <property type="evidence" value="ECO:0007669"/>
    <property type="project" value="InterPro"/>
</dbReference>
<dbReference type="CDD" id="cd05006">
    <property type="entry name" value="SIS_GmhA"/>
    <property type="match status" value="1"/>
</dbReference>
<feature type="domain" description="SIS" evidence="9">
    <location>
        <begin position="31"/>
        <end position="186"/>
    </location>
</feature>
<keyword evidence="5" id="KW-0067">ATP-binding</keyword>